<keyword evidence="8" id="KW-1185">Reference proteome</keyword>
<organism evidence="7 8">
    <name type="scientific">Thermomonas brevis</name>
    <dbReference type="NCBI Taxonomy" id="215691"/>
    <lineage>
        <taxon>Bacteria</taxon>
        <taxon>Pseudomonadati</taxon>
        <taxon>Pseudomonadota</taxon>
        <taxon>Gammaproteobacteria</taxon>
        <taxon>Lysobacterales</taxon>
        <taxon>Lysobacteraceae</taxon>
        <taxon>Thermomonas</taxon>
    </lineage>
</organism>
<dbReference type="Proteomes" id="UP000515977">
    <property type="component" value="Chromosome"/>
</dbReference>
<dbReference type="Gene3D" id="3.90.550.10">
    <property type="entry name" value="Spore Coat Polysaccharide Biosynthesis Protein SpsA, Chain A"/>
    <property type="match status" value="1"/>
</dbReference>
<dbReference type="SUPFAM" id="SSF53335">
    <property type="entry name" value="S-adenosyl-L-methionine-dependent methyltransferases"/>
    <property type="match status" value="1"/>
</dbReference>
<dbReference type="Gene3D" id="3.40.50.150">
    <property type="entry name" value="Vaccinia Virus protein VP39"/>
    <property type="match status" value="1"/>
</dbReference>
<evidence type="ECO:0000256" key="1">
    <source>
        <dbReference type="ARBA" id="ARBA00006739"/>
    </source>
</evidence>
<dbReference type="PANTHER" id="PTHR43685">
    <property type="entry name" value="GLYCOSYLTRANSFERASE"/>
    <property type="match status" value="1"/>
</dbReference>
<dbReference type="InterPro" id="IPR001173">
    <property type="entry name" value="Glyco_trans_2-like"/>
</dbReference>
<sequence>MQEGIVATPRVLAVLAQVPDIESNEPAQAVLADVVAVLLDGCERGELAGVISVFADCPPALAKMALALLTAAFFPDGKIVPAEFDDSAILCFSLFVAVAGQPADALDLIGLTVKERKGERFAANAALLRAHIEKGPGGGLPLSQRERVSEAERNAIVLQVRQHEARRREAAVNKQPKVHLAEKHMRNCALLLDRGQLLTKLPRGGTVAELGVDRGDFSARILELTQPTRLHLVDLWGSERYHGGLFDSVKQRFGTEIADGRVQVHRKMSVDAADDFADASFDWIYIDTDHSYETTARELRRFASKIKDGGLIAGHDYCMGNWANGYRYGVIEAVHEFCVKENWELVYLTAEPLESQSFAIRRIRQDAGEYESAKPATTPRALIYMTARNCERYVSDSLRSLASQTHDNLHVLFIDDASDDATGNIASGLLEELFPGRHSFIRNDSHWGKARNAHVHLRALASDATFVAILDGDDHLIVPDILARVAEQYALGTDVVWTNYVTDQNKVGHCGPLDPRRSPRHQGWKSSHLFTFRAELLANVGENYFKDESGAWFMSACDWAIAYPILDQTRRYHYIPESTYRYTTSNPHSHHNSDPDNPPQAGKFTSALQKHNAKQVLNKSPLPCLRDLPQEASRPVPPKEVRPTTSEPPELEKARAWLTQEGLVATPRVLAVLAQVPVIEANESTQAMLVDVIAVLLDGCERGEFASVISVFANCPPALAKMALTLLTAAFFPDGKIIPTEFDDSAVLCFSLFVAVAGKPFEAMELIDLTAKERKGERFSADAALLRAYVADLKMEDMSDFRGFFINLDRSADRKNALESTLERLGLNGVVKRFPAMEGDSRPSAISPNELGCFLSHQRVIETADPERHLLVFEDDVWFPAQFQRYFQIAQRLMANDTWDMVFLNMSVNFLQVSRVQRLIRAKRQLGDIHTPAFSQFGLNDARGLYDFGMMAYVVRKGAQAKIGAILAEAAHGGYQQPIDNVIGAAIRTGRIKASILFPYIVGIDQSLSVAISDRKKRNLLFNDIVNLFVAGVDTQALTARAVAGAHDEPFDVDAYVQSQLVYRWLANA</sequence>
<dbReference type="RefSeq" id="WP_187570478.1">
    <property type="nucleotide sequence ID" value="NZ_CP060711.1"/>
</dbReference>
<protein>
    <submittedName>
        <fullName evidence="7">Glycosyltransferase</fullName>
    </submittedName>
</protein>
<dbReference type="PANTHER" id="PTHR43685:SF5">
    <property type="entry name" value="GLYCOSYLTRANSFERASE EPSE-RELATED"/>
    <property type="match status" value="1"/>
</dbReference>
<feature type="domain" description="Glycosyl transferase family 25" evidence="6">
    <location>
        <begin position="804"/>
        <end position="891"/>
    </location>
</feature>
<feature type="region of interest" description="Disordered" evidence="4">
    <location>
        <begin position="583"/>
        <end position="604"/>
    </location>
</feature>
<evidence type="ECO:0000256" key="3">
    <source>
        <dbReference type="ARBA" id="ARBA00022679"/>
    </source>
</evidence>
<dbReference type="EMBL" id="CP060711">
    <property type="protein sequence ID" value="QNN46714.1"/>
    <property type="molecule type" value="Genomic_DNA"/>
</dbReference>
<keyword evidence="2" id="KW-0328">Glycosyltransferase</keyword>
<evidence type="ECO:0000259" key="5">
    <source>
        <dbReference type="Pfam" id="PF00535"/>
    </source>
</evidence>
<evidence type="ECO:0000259" key="6">
    <source>
        <dbReference type="Pfam" id="PF01755"/>
    </source>
</evidence>
<evidence type="ECO:0000256" key="2">
    <source>
        <dbReference type="ARBA" id="ARBA00022676"/>
    </source>
</evidence>
<dbReference type="InterPro" id="IPR050834">
    <property type="entry name" value="Glycosyltransf_2"/>
</dbReference>
<gene>
    <name evidence="7" type="ORF">H9L17_00520</name>
</gene>
<dbReference type="Pfam" id="PF00535">
    <property type="entry name" value="Glycos_transf_2"/>
    <property type="match status" value="1"/>
</dbReference>
<reference evidence="7 8" key="1">
    <citation type="submission" date="2020-08" db="EMBL/GenBank/DDBJ databases">
        <title>Genome sequence of Thermomonas brevis KACC 16975T.</title>
        <authorList>
            <person name="Hyun D.-W."/>
            <person name="Bae J.-W."/>
        </authorList>
    </citation>
    <scope>NUCLEOTIDE SEQUENCE [LARGE SCALE GENOMIC DNA]</scope>
    <source>
        <strain evidence="7 8">KACC 16975</strain>
    </source>
</reference>
<dbReference type="InterPro" id="IPR029063">
    <property type="entry name" value="SAM-dependent_MTases_sf"/>
</dbReference>
<dbReference type="Pfam" id="PF13578">
    <property type="entry name" value="Methyltransf_24"/>
    <property type="match status" value="1"/>
</dbReference>
<dbReference type="InterPro" id="IPR002654">
    <property type="entry name" value="Glyco_trans_25"/>
</dbReference>
<accession>A0A7G9QTN9</accession>
<feature type="region of interest" description="Disordered" evidence="4">
    <location>
        <begin position="623"/>
        <end position="651"/>
    </location>
</feature>
<feature type="domain" description="Glycosyltransferase 2-like" evidence="5">
    <location>
        <begin position="383"/>
        <end position="515"/>
    </location>
</feature>
<evidence type="ECO:0000313" key="7">
    <source>
        <dbReference type="EMBL" id="QNN46714.1"/>
    </source>
</evidence>
<comment type="similarity">
    <text evidence="1">Belongs to the glycosyltransferase 2 family.</text>
</comment>
<keyword evidence="3 7" id="KW-0808">Transferase</keyword>
<evidence type="ECO:0000256" key="4">
    <source>
        <dbReference type="SAM" id="MobiDB-lite"/>
    </source>
</evidence>
<proteinExistence type="inferred from homology"/>
<evidence type="ECO:0000313" key="8">
    <source>
        <dbReference type="Proteomes" id="UP000515977"/>
    </source>
</evidence>
<dbReference type="GO" id="GO:0016757">
    <property type="term" value="F:glycosyltransferase activity"/>
    <property type="evidence" value="ECO:0007669"/>
    <property type="project" value="UniProtKB-KW"/>
</dbReference>
<dbReference type="AlphaFoldDB" id="A0A7G9QTN9"/>
<dbReference type="SUPFAM" id="SSF53448">
    <property type="entry name" value="Nucleotide-diphospho-sugar transferases"/>
    <property type="match status" value="1"/>
</dbReference>
<dbReference type="InterPro" id="IPR029044">
    <property type="entry name" value="Nucleotide-diphossugar_trans"/>
</dbReference>
<name>A0A7G9QTN9_9GAMM</name>
<dbReference type="Pfam" id="PF01755">
    <property type="entry name" value="Glyco_transf_25"/>
    <property type="match status" value="1"/>
</dbReference>
<dbReference type="KEGG" id="tbv:H9L17_00520"/>
<dbReference type="CDD" id="cd00761">
    <property type="entry name" value="Glyco_tranf_GTA_type"/>
    <property type="match status" value="1"/>
</dbReference>